<dbReference type="SUPFAM" id="SSF51726">
    <property type="entry name" value="UROD/MetE-like"/>
    <property type="match status" value="1"/>
</dbReference>
<dbReference type="EMBL" id="AOJF01000027">
    <property type="protein sequence ID" value="EMA62727.1"/>
    <property type="molecule type" value="Genomic_DNA"/>
</dbReference>
<gene>
    <name evidence="2" type="ORF">C470_03943</name>
</gene>
<feature type="domain" description="Cobalamin-independent methionine synthase MetE C-terminal/archaeal" evidence="1">
    <location>
        <begin position="8"/>
        <end position="70"/>
    </location>
</feature>
<evidence type="ECO:0000313" key="3">
    <source>
        <dbReference type="Proteomes" id="UP000011581"/>
    </source>
</evidence>
<dbReference type="Proteomes" id="UP000011581">
    <property type="component" value="Unassembled WGS sequence"/>
</dbReference>
<dbReference type="InterPro" id="IPR002629">
    <property type="entry name" value="Met_Synth_C/arc"/>
</dbReference>
<sequence length="74" mass="8213">MTTNDGHIPTTHIGSLPRPPELLDLLTRRQDGEAVDPDEWDETVAEATRDVVDRQVETGLDAINNGEQSRVSFN</sequence>
<dbReference type="GO" id="GO:0003871">
    <property type="term" value="F:5-methyltetrahydropteroyltriglutamate-homocysteine S-methyltransferase activity"/>
    <property type="evidence" value="ECO:0007669"/>
    <property type="project" value="InterPro"/>
</dbReference>
<proteinExistence type="predicted"/>
<dbReference type="InterPro" id="IPR038071">
    <property type="entry name" value="UROD/MetE-like_sf"/>
</dbReference>
<dbReference type="GO" id="GO:0008270">
    <property type="term" value="F:zinc ion binding"/>
    <property type="evidence" value="ECO:0007669"/>
    <property type="project" value="InterPro"/>
</dbReference>
<evidence type="ECO:0000259" key="1">
    <source>
        <dbReference type="Pfam" id="PF01717"/>
    </source>
</evidence>
<dbReference type="GO" id="GO:0009086">
    <property type="term" value="P:methionine biosynthetic process"/>
    <property type="evidence" value="ECO:0007669"/>
    <property type="project" value="InterPro"/>
</dbReference>
<organism evidence="2 3">
    <name type="scientific">Halorubrum distributum JCM 13561</name>
    <dbReference type="NCBI Taxonomy" id="1227483"/>
    <lineage>
        <taxon>Archaea</taxon>
        <taxon>Methanobacteriati</taxon>
        <taxon>Methanobacteriota</taxon>
        <taxon>Stenosarchaea group</taxon>
        <taxon>Halobacteria</taxon>
        <taxon>Halobacteriales</taxon>
        <taxon>Haloferacaceae</taxon>
        <taxon>Halorubrum</taxon>
        <taxon>Halorubrum distributum group</taxon>
    </lineage>
</organism>
<dbReference type="Pfam" id="PF01717">
    <property type="entry name" value="Meth_synt_2"/>
    <property type="match status" value="1"/>
</dbReference>
<comment type="caution">
    <text evidence="2">The sequence shown here is derived from an EMBL/GenBank/DDBJ whole genome shotgun (WGS) entry which is preliminary data.</text>
</comment>
<accession>M0NXQ7</accession>
<reference evidence="2 3" key="1">
    <citation type="journal article" date="2014" name="PLoS Genet.">
        <title>Phylogenetically driven sequencing of extremely halophilic archaea reveals strategies for static and dynamic osmo-response.</title>
        <authorList>
            <person name="Becker E.A."/>
            <person name="Seitzer P.M."/>
            <person name="Tritt A."/>
            <person name="Larsen D."/>
            <person name="Krusor M."/>
            <person name="Yao A.I."/>
            <person name="Wu D."/>
            <person name="Madern D."/>
            <person name="Eisen J.A."/>
            <person name="Darling A.E."/>
            <person name="Facciotti M.T."/>
        </authorList>
    </citation>
    <scope>NUCLEOTIDE SEQUENCE [LARGE SCALE GENOMIC DNA]</scope>
    <source>
        <strain evidence="2 3">JCM 13561</strain>
    </source>
</reference>
<evidence type="ECO:0000313" key="2">
    <source>
        <dbReference type="EMBL" id="EMA62727.1"/>
    </source>
</evidence>
<name>M0NXQ7_9EURY</name>
<protein>
    <submittedName>
        <fullName evidence="2">Methionine synthase vitamin-B12 independent</fullName>
    </submittedName>
</protein>
<dbReference type="PATRIC" id="fig|1227483.3.peg.771"/>
<dbReference type="AlphaFoldDB" id="M0NXQ7"/>
<dbReference type="Gene3D" id="3.20.20.210">
    <property type="match status" value="1"/>
</dbReference>